<dbReference type="EMBL" id="BAAASZ010000026">
    <property type="protein sequence ID" value="GAA2450184.1"/>
    <property type="molecule type" value="Genomic_DNA"/>
</dbReference>
<dbReference type="RefSeq" id="WP_344324422.1">
    <property type="nucleotide sequence ID" value="NZ_BAAASZ010000026.1"/>
</dbReference>
<gene>
    <name evidence="2" type="ORF">GCM10010405_37220</name>
</gene>
<evidence type="ECO:0000256" key="1">
    <source>
        <dbReference type="SAM" id="Coils"/>
    </source>
</evidence>
<sequence length="130" mass="13316">MAEELPGTNEGIVISGNARVSNAAMAAGRGASAVHHSDGAAALETVLAALADLRERLDTGRADAADLTEEERRAARAEADVLAEELAADEPRPGRITACLERLRLYVGDAASLVGLVTGIQEGVRAITGG</sequence>
<name>A0ABN3K946_9ACTN</name>
<comment type="caution">
    <text evidence="2">The sequence shown here is derived from an EMBL/GenBank/DDBJ whole genome shotgun (WGS) entry which is preliminary data.</text>
</comment>
<organism evidence="2 3">
    <name type="scientific">Streptomyces macrosporus</name>
    <dbReference type="NCBI Taxonomy" id="44032"/>
    <lineage>
        <taxon>Bacteria</taxon>
        <taxon>Bacillati</taxon>
        <taxon>Actinomycetota</taxon>
        <taxon>Actinomycetes</taxon>
        <taxon>Kitasatosporales</taxon>
        <taxon>Streptomycetaceae</taxon>
        <taxon>Streptomyces</taxon>
    </lineage>
</organism>
<keyword evidence="3" id="KW-1185">Reference proteome</keyword>
<reference evidence="2 3" key="1">
    <citation type="journal article" date="2019" name="Int. J. Syst. Evol. Microbiol.">
        <title>The Global Catalogue of Microorganisms (GCM) 10K type strain sequencing project: providing services to taxonomists for standard genome sequencing and annotation.</title>
        <authorList>
            <consortium name="The Broad Institute Genomics Platform"/>
            <consortium name="The Broad Institute Genome Sequencing Center for Infectious Disease"/>
            <person name="Wu L."/>
            <person name="Ma J."/>
        </authorList>
    </citation>
    <scope>NUCLEOTIDE SEQUENCE [LARGE SCALE GENOMIC DNA]</scope>
    <source>
        <strain evidence="2 3">JCM 6305</strain>
    </source>
</reference>
<proteinExistence type="predicted"/>
<feature type="coiled-coil region" evidence="1">
    <location>
        <begin position="50"/>
        <end position="87"/>
    </location>
</feature>
<evidence type="ECO:0000313" key="3">
    <source>
        <dbReference type="Proteomes" id="UP001501638"/>
    </source>
</evidence>
<protein>
    <submittedName>
        <fullName evidence="2">Uncharacterized protein</fullName>
    </submittedName>
</protein>
<accession>A0ABN3K946</accession>
<keyword evidence="1" id="KW-0175">Coiled coil</keyword>
<evidence type="ECO:0000313" key="2">
    <source>
        <dbReference type="EMBL" id="GAA2450184.1"/>
    </source>
</evidence>
<dbReference type="Proteomes" id="UP001501638">
    <property type="component" value="Unassembled WGS sequence"/>
</dbReference>